<feature type="domain" description="DUF6531" evidence="5">
    <location>
        <begin position="557"/>
        <end position="635"/>
    </location>
</feature>
<evidence type="ECO:0000256" key="2">
    <source>
        <dbReference type="SAM" id="MobiDB-lite"/>
    </source>
</evidence>
<name>A0A919W0F0_9ACTN</name>
<feature type="compositionally biased region" description="Pro residues" evidence="2">
    <location>
        <begin position="2480"/>
        <end position="2504"/>
    </location>
</feature>
<evidence type="ECO:0000313" key="7">
    <source>
        <dbReference type="EMBL" id="GIM91217.1"/>
    </source>
</evidence>
<accession>A0A919W0F0</accession>
<feature type="compositionally biased region" description="Polar residues" evidence="2">
    <location>
        <begin position="1536"/>
        <end position="1548"/>
    </location>
</feature>
<feature type="region of interest" description="Disordered" evidence="2">
    <location>
        <begin position="24"/>
        <end position="80"/>
    </location>
</feature>
<keyword evidence="8" id="KW-1185">Reference proteome</keyword>
<feature type="domain" description="Teneurin-like YD-shell" evidence="6">
    <location>
        <begin position="1909"/>
        <end position="2069"/>
    </location>
</feature>
<evidence type="ECO:0000259" key="4">
    <source>
        <dbReference type="Pfam" id="PF13930"/>
    </source>
</evidence>
<feature type="region of interest" description="Disordered" evidence="2">
    <location>
        <begin position="1842"/>
        <end position="1861"/>
    </location>
</feature>
<evidence type="ECO:0000259" key="6">
    <source>
        <dbReference type="Pfam" id="PF25023"/>
    </source>
</evidence>
<dbReference type="Pfam" id="PF20148">
    <property type="entry name" value="DUF6531"/>
    <property type="match status" value="1"/>
</dbReference>
<feature type="compositionally biased region" description="Basic and acidic residues" evidence="2">
    <location>
        <begin position="2608"/>
        <end position="2626"/>
    </location>
</feature>
<dbReference type="Pfam" id="PF13385">
    <property type="entry name" value="Laminin_G_3"/>
    <property type="match status" value="1"/>
</dbReference>
<dbReference type="InterPro" id="IPR044929">
    <property type="entry name" value="DNA/RNA_non-sp_Endonuclease_sf"/>
</dbReference>
<feature type="compositionally biased region" description="Gly residues" evidence="2">
    <location>
        <begin position="2453"/>
        <end position="2474"/>
    </location>
</feature>
<dbReference type="InterPro" id="IPR013320">
    <property type="entry name" value="ConA-like_dom_sf"/>
</dbReference>
<sequence length="2751" mass="290635">MVTWRRLLACALACMLVAEGLDTPASAADPRPVRPAGAADAAPVQRTGAAPSGSHYLPAGSSDTSLPAKGGKGVRPAGAVPDRLTAPVLAEPAPAPRRIKPVVKPAGARRAGFDARTSKLVAEPDARTELYQNADGTMTALLASSSGAITTDGDTFVMSGHGDESGSTDLQVGTDDGGKHIGRAYLKFGDLATTLKNKYVNGAALTVFESWADSCSATPVTVFQVSESWSASSLRWPGASVNRAYETRSFAHQGGASGSCAPAWESLALNADDATGWTHGRAFYGLSLRAPNEKSNAQFKRFAAAESANPPRLSVTYSAEGAAYGVDSVLLPTNTTAGNAVVKVTNQGSSTWAAGGGFKAGVVVKNGSTVVATGAKVAPSAAVAPLGTGTITVPIPAVAPGTYTVELQMYDASGASFNSAYGVPIGTFPIKVNNVLPAANFEQPGSGAEVESITPTLYAEGVDPDNWPANAKLKYDFKICSGTPEAPTNCTSSGFTGHTWTTPALKWSSTYYWWIRVHDTIGAGPYSGPLMLTTRVPQPEITSNLGGSPDTVQAPGVDPGVGNYSTVVTDASVTTVGPDLTITRTYNSLDPRRTNAFGSGWASRVDTALAEDKVAGASTAPSAVITLPTGRQVRFGRNPDGSYAPPQGDAITLVRNDTTATWTLRDASGSRWVFDALGRLVTLIDADGLTETLRYDTGDHVVEILNNVSNRKLNLTWTGAHVTEVRANGGPAWTYTYTGNRLTSVCGPDPAPNCTTYEYGDTSHYRSAVLNDAPRGYWRFGETSGSTAANTTARSPGDDAGTYTGVVLNADGAVAGAGEHAAVFDGASSRVTLPSKVTTSSMSAAAELWFKTTESGTLLSYQNGQSFPGTATAWTPVMYVGVDGLLYAGFSVPKPEGPRQAVSDAVVNDGNWHHAAISAAVNRQTLYIDGVAQKIAAVGPVDHDDQIQYTVGAGQGKDWPSTNGAGFYFDGAIDELALYTQPLSALAVANHYAAAAKIDVLTGVVLPQDGRRFAALTYDDAADRVRTLKDSWGRDWRLDAPFRNGGTATIALHGPYPDWTYTIDYDHGARLVSVTHNGTGQYYEYNAAGFVSKITDPNNHSAVFTTDSRGNVLSEQSCRQPGACDTSYTSYYLNSADPLDPRNDKVTAELDARSSGPADTTYQTTYGYDPTGRLVTASYPKPTGVSARPDESWDYATGSEAAEGGGTVPAGVLVKHTGVRDQVTSYTYRSTGDLARETSPLGLNTRYAYDEQGRVSTRTTGNDGGATFGTTTYTYTPSSLVKTETGPAVKNPITGVTHQQVTTYGYDGNGNTVSVTDADATGGDPARTTLYGFDAHDRPASTRFADGTANSTTYSADGLTVTTADAGGITWTSVYDDQRQLLTRTANGPGADPQNPTANSALTLEWRGYDPGGRLTSYSDAIGRITNYTYYDNDLLATSVRKGYHAPDGTVRDVTLEKRSYDAAGNLTQLVEGGVTTTNAYDPAAAVSRTVVDPGGAARTTDYLYDPESNVVQETRTGAAQPGRSEVTTYGYGPDNQLTRTDQQPAGGTVLSTVTTYDERGLPRSVRNPRVLTTDYTYDANGRPSTETGPAVDTWVAGKQTKSVRPAVTTGYNTFGEATVRKDANGAVTTTAYDLMGRAAGITQPTYSPPGGVAITPTVSYEYDYQGNVTKFTDGLQRVTSSTYDPYGNQTSITLPPVGSRPSTTAFRYNRNGEEVSATTPGGSQTLATYDELGNQVTETRVERQPAPTSYLITATEYDDAGHATKVTTPQGHATNLAYDTSGLLSKVTDATGRETSYAYDLAGRQLSSTDPSGLTTATVYDLAGRTVGGEQRRGTTVLRGTTAELDPNGNTRTATTGGGRKMTYDYDAYDRVVAQTSPAEAGHDVQVQTGYDAAGNTTRYVDGNNHATDYTYNVWGLLESTIEPATAAAPDPAQRTWTFAYDKAGQAVTQRLPGGVVRTATYDAQGRLTGESGTGAEVPTADRTLGYDADGRTVKVSDISYSYDDRGDLIGSSGPAGTTSQSFSGDGHLMTRTDAAGTASFTYDDAGRPLTFSDPVTGRTVDYGYDTAGRLGSVIDRAASKTVKRVLTYDDLERLAADRVEQTVTAGLPPRVLLGDAYIYDGDDKVTGKTQYTASGSTANSYTYDGLGRLSTWTSPSGTVDYDFDDAGNRIRAGSVTSTYNEQNQLTSDGTNTYTYSSRGTLDRSTKGEVSYDAFERLIADGSTSYTYDSLDRLSTRNGIGGFAYDGLTNDVAADGSRVVSRDSWGQPFADKAVSGGTARMLYADEHGDVTGRYLSASAPDTRSYDPFGEVTASAGETAATGYQGSWTDTATGSVNMASRWYDPGTGSFQSRDTWAVDPEPAGSGNRYAYGTGDPVANADPSGHCPICEGIILWAEYEWHHPTRLGYEQCEMEGPGACHKNSWATYRGPSGMRPDRSRYSHYTNPHPTKKGPGNGPGNGPGGGGGPRGGGGPSGSEPRYTPPPPPPPPPWEPPLFKPVKPPAPGTQVKPRVPRINIKLPKFKIVDPGPAITAGIAALVTTAVGTIEETGAGLTLLVGGLLVDWLNQVGKRPKNNPRLRTWESDDDPLSQQTKEQRDECFADGSLNGEEIHYKDVEPSYDPDEPRGRATGAEACYNPPGPKSVGTVATYTPPGYQSTPNNEMARGHLIGRELGGNGQIPENIVPLWQRKVNSGAMYHGVEKIVNEWSKTNQVYYSVTPVYGNPKSDVPTSIEFVVATPGQPVFRATIRNIK</sequence>
<dbReference type="NCBIfam" id="TIGR03696">
    <property type="entry name" value="Rhs_assc_core"/>
    <property type="match status" value="1"/>
</dbReference>
<comment type="caution">
    <text evidence="7">The sequence shown here is derived from an EMBL/GenBank/DDBJ whole genome shotgun (WGS) entry which is preliminary data.</text>
</comment>
<feature type="region of interest" description="Disordered" evidence="2">
    <location>
        <begin position="2420"/>
        <end position="2512"/>
    </location>
</feature>
<dbReference type="InterPro" id="IPR001791">
    <property type="entry name" value="Laminin_G"/>
</dbReference>
<dbReference type="Proteomes" id="UP000677082">
    <property type="component" value="Unassembled WGS sequence"/>
</dbReference>
<dbReference type="Pfam" id="PF13930">
    <property type="entry name" value="Endonuclea_NS_2"/>
    <property type="match status" value="1"/>
</dbReference>
<proteinExistence type="predicted"/>
<evidence type="ECO:0000259" key="5">
    <source>
        <dbReference type="Pfam" id="PF20148"/>
    </source>
</evidence>
<dbReference type="SUPFAM" id="SSF49899">
    <property type="entry name" value="Concanavalin A-like lectins/glucanases"/>
    <property type="match status" value="1"/>
</dbReference>
<dbReference type="Pfam" id="PF25023">
    <property type="entry name" value="TEN_YD-shell"/>
    <property type="match status" value="2"/>
</dbReference>
<evidence type="ECO:0000313" key="8">
    <source>
        <dbReference type="Proteomes" id="UP000677082"/>
    </source>
</evidence>
<dbReference type="NCBIfam" id="TIGR01643">
    <property type="entry name" value="YD_repeat_2x"/>
    <property type="match status" value="6"/>
</dbReference>
<evidence type="ECO:0000256" key="3">
    <source>
        <dbReference type="SAM" id="SignalP"/>
    </source>
</evidence>
<dbReference type="CDD" id="cd00110">
    <property type="entry name" value="LamG"/>
    <property type="match status" value="1"/>
</dbReference>
<feature type="chain" id="PRO_5036872692" description="Intein C-terminal splicing domain-containing protein" evidence="3">
    <location>
        <begin position="28"/>
        <end position="2751"/>
    </location>
</feature>
<feature type="domain" description="Type VII secretion system protein EssD-like" evidence="4">
    <location>
        <begin position="2618"/>
        <end position="2732"/>
    </location>
</feature>
<dbReference type="PANTHER" id="PTHR32305:SF15">
    <property type="entry name" value="PROTEIN RHSA-RELATED"/>
    <property type="match status" value="1"/>
</dbReference>
<evidence type="ECO:0008006" key="9">
    <source>
        <dbReference type="Google" id="ProtNLM"/>
    </source>
</evidence>
<dbReference type="InterPro" id="IPR045351">
    <property type="entry name" value="DUF6531"/>
</dbReference>
<dbReference type="Gene3D" id="3.40.570.10">
    <property type="entry name" value="Extracellular Endonuclease, subunit A"/>
    <property type="match status" value="1"/>
</dbReference>
<feature type="signal peptide" evidence="3">
    <location>
        <begin position="1"/>
        <end position="27"/>
    </location>
</feature>
<keyword evidence="1" id="KW-0677">Repeat</keyword>
<dbReference type="InterPro" id="IPR044927">
    <property type="entry name" value="Endonuclea_NS_2"/>
</dbReference>
<feature type="region of interest" description="Disordered" evidence="2">
    <location>
        <begin position="1515"/>
        <end position="1548"/>
    </location>
</feature>
<feature type="domain" description="Teneurin-like YD-shell" evidence="6">
    <location>
        <begin position="2121"/>
        <end position="2239"/>
    </location>
</feature>
<dbReference type="Pfam" id="PF05593">
    <property type="entry name" value="RHS_repeat"/>
    <property type="match status" value="2"/>
</dbReference>
<dbReference type="Gene3D" id="2.60.120.200">
    <property type="match status" value="1"/>
</dbReference>
<dbReference type="PANTHER" id="PTHR32305">
    <property type="match status" value="1"/>
</dbReference>
<dbReference type="Gene3D" id="2.180.10.10">
    <property type="entry name" value="RHS repeat-associated core"/>
    <property type="match status" value="6"/>
</dbReference>
<feature type="region of interest" description="Disordered" evidence="2">
    <location>
        <begin position="2571"/>
        <end position="2639"/>
    </location>
</feature>
<dbReference type="EMBL" id="BOQN01000041">
    <property type="protein sequence ID" value="GIM91217.1"/>
    <property type="molecule type" value="Genomic_DNA"/>
</dbReference>
<protein>
    <recommendedName>
        <fullName evidence="9">Intein C-terminal splicing domain-containing protein</fullName>
    </recommendedName>
</protein>
<reference evidence="7 8" key="1">
    <citation type="submission" date="2021-03" db="EMBL/GenBank/DDBJ databases">
        <title>Whole genome shotgun sequence of Actinoplanes toevensis NBRC 105298.</title>
        <authorList>
            <person name="Komaki H."/>
            <person name="Tamura T."/>
        </authorList>
    </citation>
    <scope>NUCLEOTIDE SEQUENCE [LARGE SCALE GENOMIC DNA]</scope>
    <source>
        <strain evidence="7 8">NBRC 105298</strain>
    </source>
</reference>
<organism evidence="7 8">
    <name type="scientific">Paractinoplanes toevensis</name>
    <dbReference type="NCBI Taxonomy" id="571911"/>
    <lineage>
        <taxon>Bacteria</taxon>
        <taxon>Bacillati</taxon>
        <taxon>Actinomycetota</taxon>
        <taxon>Actinomycetes</taxon>
        <taxon>Micromonosporales</taxon>
        <taxon>Micromonosporaceae</taxon>
        <taxon>Paractinoplanes</taxon>
    </lineage>
</organism>
<dbReference type="InterPro" id="IPR022385">
    <property type="entry name" value="Rhs_assc_core"/>
</dbReference>
<keyword evidence="3" id="KW-0732">Signal</keyword>
<evidence type="ECO:0000256" key="1">
    <source>
        <dbReference type="ARBA" id="ARBA00022737"/>
    </source>
</evidence>
<dbReference type="InterPro" id="IPR006530">
    <property type="entry name" value="YD"/>
</dbReference>
<dbReference type="InterPro" id="IPR050708">
    <property type="entry name" value="T6SS_VgrG/RHS"/>
</dbReference>
<dbReference type="InterPro" id="IPR031325">
    <property type="entry name" value="RHS_repeat"/>
</dbReference>
<gene>
    <name evidence="7" type="ORF">Ato02nite_030100</name>
</gene>
<dbReference type="InterPro" id="IPR056823">
    <property type="entry name" value="TEN-like_YD-shell"/>
</dbReference>